<feature type="transmembrane region" description="Helical" evidence="7">
    <location>
        <begin position="367"/>
        <end position="392"/>
    </location>
</feature>
<dbReference type="PANTHER" id="PTHR33362">
    <property type="entry name" value="SIALIC ACID TRAP TRANSPORTER PERMEASE PROTEIN SIAT-RELATED"/>
    <property type="match status" value="1"/>
</dbReference>
<dbReference type="Proteomes" id="UP001219349">
    <property type="component" value="Chromosome"/>
</dbReference>
<evidence type="ECO:0000313" key="10">
    <source>
        <dbReference type="Proteomes" id="UP001219349"/>
    </source>
</evidence>
<feature type="transmembrane region" description="Helical" evidence="7">
    <location>
        <begin position="282"/>
        <end position="300"/>
    </location>
</feature>
<dbReference type="PANTHER" id="PTHR33362:SF5">
    <property type="entry name" value="C4-DICARBOXYLATE TRAP TRANSPORTER LARGE PERMEASE PROTEIN DCTM"/>
    <property type="match status" value="1"/>
</dbReference>
<comment type="subcellular location">
    <subcellularLocation>
        <location evidence="1 7">Cell inner membrane</location>
        <topology evidence="1 7">Multi-pass membrane protein</topology>
    </subcellularLocation>
</comment>
<evidence type="ECO:0000256" key="4">
    <source>
        <dbReference type="ARBA" id="ARBA00022692"/>
    </source>
</evidence>
<comment type="subunit">
    <text evidence="7">The complex comprises the extracytoplasmic solute receptor protein and the two transmembrane proteins.</text>
</comment>
<feature type="transmembrane region" description="Helical" evidence="7">
    <location>
        <begin position="252"/>
        <end position="270"/>
    </location>
</feature>
<keyword evidence="2" id="KW-1003">Cell membrane</keyword>
<keyword evidence="7" id="KW-0813">Transport</keyword>
<sequence>MDFLTAGILCIALLLVLMAIGLQIGLAFLLSGFIVSFLLLGFDGTISLLGQTSYFSIASPTWAAIPLFILMGAFASNGGLARRAYDGIHALAHRLPGSLMIATCFSCGIFGAISGSSIATSAIFGRIALPEMNRLGYNNALSVGVIASAGTFASMIPPSMMMIIYALFTQQSIGKLFAAGILPGIITAFAYAALIVIMVKRNPSLAPDLQRTAEEIRKSRRTEVARMWPVMTIAFVVLGGLYSGAFTPTESAAAGSLISLFFAWYLKSFTKLSDVTGSMREAASITAMLFLINIGALFYSRVLAVTGLPSELTMMLQNTALPPFVILMGVTLIFLLLGMIMVPVGIYALTLPIVLPILTGLGYDPIWFGVIALKLTEIGAITPPVGLNVFAIKGSIPKDIKISVEQVYKGCMPFLFCDVVVLFLLIAFPAISLWLPNLLLN</sequence>
<feature type="transmembrane region" description="Helical" evidence="7">
    <location>
        <begin position="61"/>
        <end position="80"/>
    </location>
</feature>
<dbReference type="RefSeq" id="WP_271886384.1">
    <property type="nucleotide sequence ID" value="NZ_CP067136.1"/>
</dbReference>
<evidence type="ECO:0000256" key="6">
    <source>
        <dbReference type="ARBA" id="ARBA00023136"/>
    </source>
</evidence>
<dbReference type="InterPro" id="IPR010656">
    <property type="entry name" value="DctM"/>
</dbReference>
<keyword evidence="6 7" id="KW-0472">Membrane</keyword>
<dbReference type="NCBIfam" id="TIGR00786">
    <property type="entry name" value="dctM"/>
    <property type="match status" value="1"/>
</dbReference>
<keyword evidence="3 7" id="KW-0997">Cell inner membrane</keyword>
<feature type="transmembrane region" description="Helical" evidence="7">
    <location>
        <begin position="413"/>
        <end position="435"/>
    </location>
</feature>
<feature type="transmembrane region" description="Helical" evidence="7">
    <location>
        <begin position="176"/>
        <end position="199"/>
    </location>
</feature>
<feature type="transmembrane region" description="Helical" evidence="7">
    <location>
        <begin position="320"/>
        <end position="337"/>
    </location>
</feature>
<evidence type="ECO:0000256" key="1">
    <source>
        <dbReference type="ARBA" id="ARBA00004429"/>
    </source>
</evidence>
<comment type="function">
    <text evidence="7">Part of the tripartite ATP-independent periplasmic (TRAP) transport system.</text>
</comment>
<feature type="transmembrane region" description="Helical" evidence="7">
    <location>
        <begin position="344"/>
        <end position="361"/>
    </location>
</feature>
<keyword evidence="4 7" id="KW-0812">Transmembrane</keyword>
<organism evidence="9 10">
    <name type="scientific">Paracoccus fistulariae</name>
    <dbReference type="NCBI Taxonomy" id="658446"/>
    <lineage>
        <taxon>Bacteria</taxon>
        <taxon>Pseudomonadati</taxon>
        <taxon>Pseudomonadota</taxon>
        <taxon>Alphaproteobacteria</taxon>
        <taxon>Rhodobacterales</taxon>
        <taxon>Paracoccaceae</taxon>
        <taxon>Paracoccus</taxon>
    </lineage>
</organism>
<dbReference type="Pfam" id="PF06808">
    <property type="entry name" value="DctM"/>
    <property type="match status" value="1"/>
</dbReference>
<dbReference type="PIRSF" id="PIRSF006066">
    <property type="entry name" value="HI0050"/>
    <property type="match status" value="1"/>
</dbReference>
<feature type="transmembrane region" description="Helical" evidence="7">
    <location>
        <begin position="29"/>
        <end position="49"/>
    </location>
</feature>
<keyword evidence="5 7" id="KW-1133">Transmembrane helix</keyword>
<feature type="domain" description="TRAP C4-dicarboxylate transport system permease DctM subunit" evidence="8">
    <location>
        <begin position="12"/>
        <end position="431"/>
    </location>
</feature>
<protein>
    <recommendedName>
        <fullName evidence="7">TRAP transporter large permease protein</fullName>
    </recommendedName>
</protein>
<accession>A0ABY7SP76</accession>
<feature type="transmembrane region" description="Helical" evidence="7">
    <location>
        <begin position="227"/>
        <end position="246"/>
    </location>
</feature>
<evidence type="ECO:0000313" key="9">
    <source>
        <dbReference type="EMBL" id="WCR07837.1"/>
    </source>
</evidence>
<evidence type="ECO:0000256" key="2">
    <source>
        <dbReference type="ARBA" id="ARBA00022475"/>
    </source>
</evidence>
<evidence type="ECO:0000256" key="5">
    <source>
        <dbReference type="ARBA" id="ARBA00022989"/>
    </source>
</evidence>
<feature type="transmembrane region" description="Helical" evidence="7">
    <location>
        <begin position="136"/>
        <end position="156"/>
    </location>
</feature>
<keyword evidence="10" id="KW-1185">Reference proteome</keyword>
<evidence type="ECO:0000256" key="7">
    <source>
        <dbReference type="RuleBase" id="RU369079"/>
    </source>
</evidence>
<feature type="transmembrane region" description="Helical" evidence="7">
    <location>
        <begin position="100"/>
        <end position="124"/>
    </location>
</feature>
<reference evidence="9 10" key="1">
    <citation type="submission" date="2021-01" db="EMBL/GenBank/DDBJ databases">
        <title>Biogeographic distribution of Paracoccus.</title>
        <authorList>
            <person name="Hollensteiner J."/>
            <person name="Leineberger J."/>
            <person name="Brinkhoff T."/>
            <person name="Daniel R."/>
        </authorList>
    </citation>
    <scope>NUCLEOTIDE SEQUENCE [LARGE SCALE GENOMIC DNA]</scope>
    <source>
        <strain evidence="9 10">KCTC 22803</strain>
    </source>
</reference>
<comment type="similarity">
    <text evidence="7">Belongs to the TRAP transporter large permease family.</text>
</comment>
<gene>
    <name evidence="9" type="ORF">JHX87_03110</name>
</gene>
<proteinExistence type="inferred from homology"/>
<dbReference type="EMBL" id="CP067136">
    <property type="protein sequence ID" value="WCR07837.1"/>
    <property type="molecule type" value="Genomic_DNA"/>
</dbReference>
<dbReference type="InterPro" id="IPR004681">
    <property type="entry name" value="TRAP_DctM"/>
</dbReference>
<evidence type="ECO:0000256" key="3">
    <source>
        <dbReference type="ARBA" id="ARBA00022519"/>
    </source>
</evidence>
<evidence type="ECO:0000259" key="8">
    <source>
        <dbReference type="Pfam" id="PF06808"/>
    </source>
</evidence>
<name>A0ABY7SP76_9RHOB</name>